<organism evidence="2 3">
    <name type="scientific">Candidatus Nitrospira nitrosa</name>
    <dbReference type="NCBI Taxonomy" id="1742972"/>
    <lineage>
        <taxon>Bacteria</taxon>
        <taxon>Pseudomonadati</taxon>
        <taxon>Nitrospirota</taxon>
        <taxon>Nitrospiria</taxon>
        <taxon>Nitrospirales</taxon>
        <taxon>Nitrospiraceae</taxon>
        <taxon>Nitrospira</taxon>
    </lineage>
</organism>
<evidence type="ECO:0000313" key="2">
    <source>
        <dbReference type="EMBL" id="CUS34412.1"/>
    </source>
</evidence>
<dbReference type="STRING" id="1742972.COMA1_11688"/>
<evidence type="ECO:0000256" key="1">
    <source>
        <dbReference type="SAM" id="SignalP"/>
    </source>
</evidence>
<feature type="chain" id="PRO_5006623851" evidence="1">
    <location>
        <begin position="33"/>
        <end position="171"/>
    </location>
</feature>
<sequence length="171" mass="18907">MCDSKPQSAVRQFNLLLLTLLLGSLAGPMARADELSGPKSLWHTVLNPPTITQSPTPKKPWMLRSREIELDLSLLKVLKDAGARPLPMITVELFDNTNPELDVSSTVSRINDTAVIRGTFKPPIQGDFTFVITGNLLVGTIQIGPRIYKTDHIGNGRLRLVELDPDKMPRD</sequence>
<accession>A0A0S4L9B9</accession>
<feature type="signal peptide" evidence="1">
    <location>
        <begin position="1"/>
        <end position="32"/>
    </location>
</feature>
<dbReference type="EMBL" id="CZQA01000001">
    <property type="protein sequence ID" value="CUS34412.1"/>
    <property type="molecule type" value="Genomic_DNA"/>
</dbReference>
<protein>
    <submittedName>
        <fullName evidence="2">Uncharacterized protein</fullName>
    </submittedName>
</protein>
<gene>
    <name evidence="2" type="ORF">COMA1_11688</name>
</gene>
<dbReference type="RefSeq" id="WP_090746338.1">
    <property type="nucleotide sequence ID" value="NZ_CZQA01000001.1"/>
</dbReference>
<dbReference type="AlphaFoldDB" id="A0A0S4L9B9"/>
<keyword evidence="3" id="KW-1185">Reference proteome</keyword>
<dbReference type="Proteomes" id="UP000199032">
    <property type="component" value="Unassembled WGS sequence"/>
</dbReference>
<evidence type="ECO:0000313" key="3">
    <source>
        <dbReference type="Proteomes" id="UP000199032"/>
    </source>
</evidence>
<keyword evidence="1" id="KW-0732">Signal</keyword>
<reference evidence="2 3" key="1">
    <citation type="submission" date="2015-10" db="EMBL/GenBank/DDBJ databases">
        <authorList>
            <person name="Gilbert D.G."/>
        </authorList>
    </citation>
    <scope>NUCLEOTIDE SEQUENCE [LARGE SCALE GENOMIC DNA]</scope>
    <source>
        <strain evidence="2">COMA1</strain>
    </source>
</reference>
<dbReference type="OrthoDB" id="9805363at2"/>
<name>A0A0S4L9B9_9BACT</name>
<proteinExistence type="predicted"/>